<dbReference type="RefSeq" id="WP_089820958.1">
    <property type="nucleotide sequence ID" value="NZ_FODV01000001.1"/>
</dbReference>
<feature type="transmembrane region" description="Helical" evidence="6">
    <location>
        <begin position="57"/>
        <end position="75"/>
    </location>
</feature>
<dbReference type="Proteomes" id="UP000199126">
    <property type="component" value="Unassembled WGS sequence"/>
</dbReference>
<keyword evidence="5 6" id="KW-0472">Membrane</keyword>
<evidence type="ECO:0000313" key="8">
    <source>
        <dbReference type="Proteomes" id="UP000199126"/>
    </source>
</evidence>
<organism evidence="7 8">
    <name type="scientific">Halogranum amylolyticum</name>
    <dbReference type="NCBI Taxonomy" id="660520"/>
    <lineage>
        <taxon>Archaea</taxon>
        <taxon>Methanobacteriati</taxon>
        <taxon>Methanobacteriota</taxon>
        <taxon>Stenosarchaea group</taxon>
        <taxon>Halobacteria</taxon>
        <taxon>Halobacteriales</taxon>
        <taxon>Haloferacaceae</taxon>
    </lineage>
</organism>
<evidence type="ECO:0000256" key="6">
    <source>
        <dbReference type="SAM" id="Phobius"/>
    </source>
</evidence>
<evidence type="ECO:0000313" key="7">
    <source>
        <dbReference type="EMBL" id="SEO30023.1"/>
    </source>
</evidence>
<dbReference type="EMBL" id="FODV01000001">
    <property type="protein sequence ID" value="SEO30023.1"/>
    <property type="molecule type" value="Genomic_DNA"/>
</dbReference>
<keyword evidence="3 6" id="KW-0812">Transmembrane</keyword>
<dbReference type="InterPro" id="IPR003544">
    <property type="entry name" value="Cyt_c_biogenesis_CcmB"/>
</dbReference>
<accession>A0A1H8NKX1</accession>
<dbReference type="Pfam" id="PF03379">
    <property type="entry name" value="CcmB"/>
    <property type="match status" value="1"/>
</dbReference>
<feature type="transmembrane region" description="Helical" evidence="6">
    <location>
        <begin position="165"/>
        <end position="187"/>
    </location>
</feature>
<evidence type="ECO:0000256" key="4">
    <source>
        <dbReference type="ARBA" id="ARBA00022989"/>
    </source>
</evidence>
<dbReference type="AlphaFoldDB" id="A0A1H8NKX1"/>
<dbReference type="PRINTS" id="PR01414">
    <property type="entry name" value="CCMBBIOGNSIS"/>
</dbReference>
<dbReference type="GO" id="GO:0016020">
    <property type="term" value="C:membrane"/>
    <property type="evidence" value="ECO:0007669"/>
    <property type="project" value="UniProtKB-SubCell"/>
</dbReference>
<dbReference type="GO" id="GO:0015232">
    <property type="term" value="F:heme transmembrane transporter activity"/>
    <property type="evidence" value="ECO:0007669"/>
    <property type="project" value="InterPro"/>
</dbReference>
<comment type="subcellular location">
    <subcellularLocation>
        <location evidence="1">Membrane</location>
        <topology evidence="1">Multi-pass membrane protein</topology>
    </subcellularLocation>
</comment>
<evidence type="ECO:0000256" key="5">
    <source>
        <dbReference type="ARBA" id="ARBA00023136"/>
    </source>
</evidence>
<evidence type="ECO:0000256" key="3">
    <source>
        <dbReference type="ARBA" id="ARBA00022692"/>
    </source>
</evidence>
<evidence type="ECO:0000256" key="2">
    <source>
        <dbReference type="ARBA" id="ARBA00010544"/>
    </source>
</evidence>
<reference evidence="8" key="1">
    <citation type="submission" date="2016-10" db="EMBL/GenBank/DDBJ databases">
        <authorList>
            <person name="Varghese N."/>
            <person name="Submissions S."/>
        </authorList>
    </citation>
    <scope>NUCLEOTIDE SEQUENCE [LARGE SCALE GENOMIC DNA]</scope>
    <source>
        <strain evidence="8">CGMCC 1.10121</strain>
    </source>
</reference>
<keyword evidence="8" id="KW-1185">Reference proteome</keyword>
<proteinExistence type="inferred from homology"/>
<feature type="transmembrane region" description="Helical" evidence="6">
    <location>
        <begin position="106"/>
        <end position="128"/>
    </location>
</feature>
<gene>
    <name evidence="7" type="ORF">SAMN04487948_101613</name>
</gene>
<dbReference type="GO" id="GO:0017004">
    <property type="term" value="P:cytochrome complex assembly"/>
    <property type="evidence" value="ECO:0007669"/>
    <property type="project" value="InterPro"/>
</dbReference>
<feature type="transmembrane region" description="Helical" evidence="6">
    <location>
        <begin position="26"/>
        <end position="45"/>
    </location>
</feature>
<sequence length="224" mass="23634">MRAWTALVVEIVRKDLVLELRTKQSLFFSAVFAMLVTVVFAFAFERDLGSSRTVGRAALWVAFLFAGIVLVTRTATVETTDAALEGLLLAPTDRTALFVGKTLANALFLLLIEGATLVFVSVFIGFSLPPAAFPLVGVTFVLTAVGFAAVGTLLSLLAVQSRLPALTLPILLVPVVVPVLLGGLELTRAALGAAPAESWLKLLLAYDGILLLAGIALFEPIVEG</sequence>
<feature type="transmembrane region" description="Helical" evidence="6">
    <location>
        <begin position="135"/>
        <end position="159"/>
    </location>
</feature>
<keyword evidence="4 6" id="KW-1133">Transmembrane helix</keyword>
<feature type="transmembrane region" description="Helical" evidence="6">
    <location>
        <begin position="199"/>
        <end position="218"/>
    </location>
</feature>
<name>A0A1H8NKX1_9EURY</name>
<protein>
    <submittedName>
        <fullName evidence="7">Heme exporter protein B</fullName>
    </submittedName>
</protein>
<evidence type="ECO:0000256" key="1">
    <source>
        <dbReference type="ARBA" id="ARBA00004141"/>
    </source>
</evidence>
<comment type="similarity">
    <text evidence="2">Belongs to the CcmB/CycW/HelB family.</text>
</comment>